<evidence type="ECO:0000256" key="4">
    <source>
        <dbReference type="ARBA" id="ARBA00022692"/>
    </source>
</evidence>
<dbReference type="InterPro" id="IPR000152">
    <property type="entry name" value="EGF-type_Asp/Asn_hydroxyl_site"/>
</dbReference>
<dbReference type="GO" id="GO:0005509">
    <property type="term" value="F:calcium ion binding"/>
    <property type="evidence" value="ECO:0007669"/>
    <property type="project" value="InterPro"/>
</dbReference>
<evidence type="ECO:0000256" key="10">
    <source>
        <dbReference type="ARBA" id="ARBA00023180"/>
    </source>
</evidence>
<dbReference type="PROSITE" id="PS51257">
    <property type="entry name" value="PROKAR_LIPOPROTEIN"/>
    <property type="match status" value="1"/>
</dbReference>
<dbReference type="PROSITE" id="PS00010">
    <property type="entry name" value="ASX_HYDROXYL"/>
    <property type="match status" value="1"/>
</dbReference>
<keyword evidence="14" id="KW-1185">Reference proteome</keyword>
<keyword evidence="9" id="KW-0675">Receptor</keyword>
<gene>
    <name evidence="15" type="primary">LOC109482728</name>
</gene>
<evidence type="ECO:0000256" key="1">
    <source>
        <dbReference type="ARBA" id="ARBA00004479"/>
    </source>
</evidence>
<keyword evidence="3" id="KW-0254">Endocytosis</keyword>
<dbReference type="SMART" id="SM00181">
    <property type="entry name" value="EGF"/>
    <property type="match status" value="2"/>
</dbReference>
<keyword evidence="12" id="KW-0732">Signal</keyword>
<feature type="chain" id="PRO_5027790085" evidence="12">
    <location>
        <begin position="20"/>
        <end position="343"/>
    </location>
</feature>
<dbReference type="SUPFAM" id="SSF57184">
    <property type="entry name" value="Growth factor receptor domain"/>
    <property type="match status" value="1"/>
</dbReference>
<dbReference type="Proteomes" id="UP000515135">
    <property type="component" value="Unplaced"/>
</dbReference>
<dbReference type="FunFam" id="2.10.25.10:FF:000009">
    <property type="entry name" value="Low-density lipoprotein receptor isoform 1"/>
    <property type="match status" value="1"/>
</dbReference>
<accession>A0A6P4ZIR3</accession>
<feature type="domain" description="EGF-like" evidence="13">
    <location>
        <begin position="210"/>
        <end position="254"/>
    </location>
</feature>
<evidence type="ECO:0000256" key="6">
    <source>
        <dbReference type="ARBA" id="ARBA00022989"/>
    </source>
</evidence>
<dbReference type="PROSITE" id="PS01187">
    <property type="entry name" value="EGF_CA"/>
    <property type="match status" value="1"/>
</dbReference>
<dbReference type="InterPro" id="IPR001881">
    <property type="entry name" value="EGF-like_Ca-bd_dom"/>
</dbReference>
<dbReference type="Pfam" id="PF07645">
    <property type="entry name" value="EGF_CA"/>
    <property type="match status" value="2"/>
</dbReference>
<evidence type="ECO:0000313" key="15">
    <source>
        <dbReference type="RefSeq" id="XP_019641105.1"/>
    </source>
</evidence>
<dbReference type="InterPro" id="IPR022041">
    <property type="entry name" value="Methyltransf_FA"/>
</dbReference>
<dbReference type="KEGG" id="bbel:109482728"/>
<evidence type="ECO:0000256" key="2">
    <source>
        <dbReference type="ARBA" id="ARBA00022536"/>
    </source>
</evidence>
<evidence type="ECO:0000259" key="13">
    <source>
        <dbReference type="PROSITE" id="PS50026"/>
    </source>
</evidence>
<evidence type="ECO:0000313" key="14">
    <source>
        <dbReference type="Proteomes" id="UP000515135"/>
    </source>
</evidence>
<evidence type="ECO:0000256" key="9">
    <source>
        <dbReference type="ARBA" id="ARBA00023170"/>
    </source>
</evidence>
<dbReference type="Gene3D" id="2.10.50.10">
    <property type="entry name" value="Tumor Necrosis Factor Receptor, subunit A, domain 2"/>
    <property type="match status" value="1"/>
</dbReference>
<comment type="subcellular location">
    <subcellularLocation>
        <location evidence="1">Membrane</location>
        <topology evidence="1">Single-pass type I membrane protein</topology>
    </subcellularLocation>
</comment>
<dbReference type="CDD" id="cd00054">
    <property type="entry name" value="EGF_CA"/>
    <property type="match status" value="2"/>
</dbReference>
<organism evidence="14 15">
    <name type="scientific">Branchiostoma belcheri</name>
    <name type="common">Amphioxus</name>
    <dbReference type="NCBI Taxonomy" id="7741"/>
    <lineage>
        <taxon>Eukaryota</taxon>
        <taxon>Metazoa</taxon>
        <taxon>Chordata</taxon>
        <taxon>Cephalochordata</taxon>
        <taxon>Leptocardii</taxon>
        <taxon>Amphioxiformes</taxon>
        <taxon>Branchiostomatidae</taxon>
        <taxon>Branchiostoma</taxon>
    </lineage>
</organism>
<dbReference type="SMART" id="SM01411">
    <property type="entry name" value="Ephrin_rec_like"/>
    <property type="match status" value="1"/>
</dbReference>
<dbReference type="GO" id="GO:0006897">
    <property type="term" value="P:endocytosis"/>
    <property type="evidence" value="ECO:0007669"/>
    <property type="project" value="UniProtKB-KW"/>
</dbReference>
<dbReference type="PROSITE" id="PS01186">
    <property type="entry name" value="EGF_2"/>
    <property type="match status" value="2"/>
</dbReference>
<dbReference type="InterPro" id="IPR018097">
    <property type="entry name" value="EGF_Ca-bd_CS"/>
</dbReference>
<evidence type="ECO:0000256" key="7">
    <source>
        <dbReference type="ARBA" id="ARBA00023136"/>
    </source>
</evidence>
<dbReference type="RefSeq" id="XP_019641105.1">
    <property type="nucleotide sequence ID" value="XM_019785546.1"/>
</dbReference>
<evidence type="ECO:0000256" key="12">
    <source>
        <dbReference type="SAM" id="SignalP"/>
    </source>
</evidence>
<sequence length="343" mass="37466">MRDLFLLVTGFCLLVPTLGTSLSSCSIVGTASTGTWHRYQWNQPDILGSPFKFTVKARNDAYIGLSPYNHDYNPMYEIVLGGWSNQWSVIRRRKQGPNLVEVRTPGILSASVNRGFWVTWSRDGTISVGKMGETHSFMQWRDPVPVPIRHVGYSTGWGSSGYWRFCDFDECSINNGGCEHICRNTVGSYVNVDCACRAGYQLYGSRYCRNVNECSANNGKGPCDPNHGICTNSQGGYRCWCDDGFAHQSDHSCRLLRSVAASEETGVCPRGTYKAADNITCVMCGNQEYQDELGQSSCKPCPVGTSAVSKGATSKEECAAQCVGGEAPCADCRLIGGNVHSAK</sequence>
<dbReference type="PANTHER" id="PTHR36695">
    <property type="entry name" value="AGAP008648-PA"/>
    <property type="match status" value="1"/>
</dbReference>
<dbReference type="SMART" id="SM00179">
    <property type="entry name" value="EGF_CA"/>
    <property type="match status" value="2"/>
</dbReference>
<proteinExistence type="predicted"/>
<dbReference type="GO" id="GO:0016020">
    <property type="term" value="C:membrane"/>
    <property type="evidence" value="ECO:0007669"/>
    <property type="project" value="UniProtKB-SubCell"/>
</dbReference>
<dbReference type="InterPro" id="IPR011641">
    <property type="entry name" value="Tyr-kin_ephrin_A/B_rcpt-like"/>
</dbReference>
<keyword evidence="5" id="KW-0677">Repeat</keyword>
<protein>
    <submittedName>
        <fullName evidence="15">Fibrillin-1-like</fullName>
    </submittedName>
</protein>
<reference evidence="15" key="1">
    <citation type="submission" date="2025-08" db="UniProtKB">
        <authorList>
            <consortium name="RefSeq"/>
        </authorList>
    </citation>
    <scope>IDENTIFICATION</scope>
    <source>
        <tissue evidence="15">Gonad</tissue>
    </source>
</reference>
<keyword evidence="10" id="KW-0325">Glycoprotein</keyword>
<evidence type="ECO:0000256" key="8">
    <source>
        <dbReference type="ARBA" id="ARBA00023157"/>
    </source>
</evidence>
<dbReference type="Pfam" id="PF12248">
    <property type="entry name" value="Methyltransf_FA"/>
    <property type="match status" value="1"/>
</dbReference>
<dbReference type="GeneID" id="109482728"/>
<dbReference type="InterPro" id="IPR009030">
    <property type="entry name" value="Growth_fac_rcpt_cys_sf"/>
</dbReference>
<keyword evidence="6" id="KW-1133">Transmembrane helix</keyword>
<keyword evidence="7" id="KW-0472">Membrane</keyword>
<keyword evidence="2 11" id="KW-0245">EGF-like domain</keyword>
<name>A0A6P4ZIR3_BRABE</name>
<dbReference type="OrthoDB" id="2142040at2759"/>
<dbReference type="PANTHER" id="PTHR36695:SF12">
    <property type="entry name" value="AGAP008648-PA"/>
    <property type="match status" value="1"/>
</dbReference>
<evidence type="ECO:0000256" key="11">
    <source>
        <dbReference type="PROSITE-ProRule" id="PRU00076"/>
    </source>
</evidence>
<evidence type="ECO:0000256" key="3">
    <source>
        <dbReference type="ARBA" id="ARBA00022583"/>
    </source>
</evidence>
<dbReference type="SUPFAM" id="SSF57196">
    <property type="entry name" value="EGF/Laminin"/>
    <property type="match status" value="1"/>
</dbReference>
<dbReference type="InterPro" id="IPR000742">
    <property type="entry name" value="EGF"/>
</dbReference>
<comment type="caution">
    <text evidence="11">Lacks conserved residue(s) required for the propagation of feature annotation.</text>
</comment>
<dbReference type="Pfam" id="PF07699">
    <property type="entry name" value="Ephrin_rec_like"/>
    <property type="match status" value="1"/>
</dbReference>
<dbReference type="AlphaFoldDB" id="A0A6P4ZIR3"/>
<dbReference type="PROSITE" id="PS50026">
    <property type="entry name" value="EGF_3"/>
    <property type="match status" value="1"/>
</dbReference>
<dbReference type="InterPro" id="IPR049883">
    <property type="entry name" value="NOTCH1_EGF-like"/>
</dbReference>
<feature type="signal peptide" evidence="12">
    <location>
        <begin position="1"/>
        <end position="19"/>
    </location>
</feature>
<dbReference type="Gene3D" id="2.10.25.10">
    <property type="entry name" value="Laminin"/>
    <property type="match status" value="2"/>
</dbReference>
<keyword evidence="8" id="KW-1015">Disulfide bond</keyword>
<evidence type="ECO:0000256" key="5">
    <source>
        <dbReference type="ARBA" id="ARBA00022737"/>
    </source>
</evidence>
<keyword evidence="4" id="KW-0812">Transmembrane</keyword>